<dbReference type="Gene3D" id="2.40.50.40">
    <property type="match status" value="1"/>
</dbReference>
<dbReference type="Proteomes" id="UP001176940">
    <property type="component" value="Unassembled WGS sequence"/>
</dbReference>
<dbReference type="SMART" id="SM00199">
    <property type="entry name" value="SCY"/>
    <property type="match status" value="1"/>
</dbReference>
<feature type="domain" description="Chemokine interleukin-8-like" evidence="3">
    <location>
        <begin position="56"/>
        <end position="118"/>
    </location>
</feature>
<dbReference type="PRINTS" id="PR00437">
    <property type="entry name" value="SMALLCYTKCXC"/>
</dbReference>
<dbReference type="InterPro" id="IPR001811">
    <property type="entry name" value="Chemokine_IL8-like_dom"/>
</dbReference>
<comment type="similarity">
    <text evidence="1">Belongs to the intercrine alpha (chemokine CxC) family.</text>
</comment>
<protein>
    <recommendedName>
        <fullName evidence="3">Chemokine interleukin-8-like domain-containing protein</fullName>
    </recommendedName>
</protein>
<evidence type="ECO:0000256" key="1">
    <source>
        <dbReference type="ARBA" id="ARBA00010665"/>
    </source>
</evidence>
<evidence type="ECO:0000259" key="3">
    <source>
        <dbReference type="SMART" id="SM00199"/>
    </source>
</evidence>
<feature type="non-terminal residue" evidence="4">
    <location>
        <position position="1"/>
    </location>
</feature>
<name>A0ABN9LFM3_9NEOB</name>
<gene>
    <name evidence="4" type="ORF">RIMI_LOCUS8732466</name>
</gene>
<evidence type="ECO:0000313" key="5">
    <source>
        <dbReference type="Proteomes" id="UP001176940"/>
    </source>
</evidence>
<keyword evidence="2" id="KW-0202">Cytokine</keyword>
<dbReference type="InterPro" id="IPR001089">
    <property type="entry name" value="Chemokine_CXC"/>
</dbReference>
<dbReference type="InterPro" id="IPR033899">
    <property type="entry name" value="CXC_Chemokine_domain"/>
</dbReference>
<proteinExistence type="inferred from homology"/>
<dbReference type="CDD" id="cd00273">
    <property type="entry name" value="Chemokine_CXC"/>
    <property type="match status" value="1"/>
</dbReference>
<dbReference type="InterPro" id="IPR036048">
    <property type="entry name" value="Interleukin_8-like_sf"/>
</dbReference>
<sequence>FTALLVTNPFFLRNFRGIIYHICSYSPSITMYRPVIVLCMLLPSSACVQGMSLLGKRRCLCMGNGADHVDLKQIKKFEFFPPSSKCEKMEVIAKFKHKKKGLCLNPHSELVKSVVALSKKK</sequence>
<evidence type="ECO:0000313" key="4">
    <source>
        <dbReference type="EMBL" id="CAJ0940574.1"/>
    </source>
</evidence>
<keyword evidence="5" id="KW-1185">Reference proteome</keyword>
<comment type="caution">
    <text evidence="4">The sequence shown here is derived from an EMBL/GenBank/DDBJ whole genome shotgun (WGS) entry which is preliminary data.</text>
</comment>
<dbReference type="SUPFAM" id="SSF54117">
    <property type="entry name" value="Interleukin 8-like chemokines"/>
    <property type="match status" value="1"/>
</dbReference>
<accession>A0ABN9LFM3</accession>
<evidence type="ECO:0000256" key="2">
    <source>
        <dbReference type="ARBA" id="ARBA00022514"/>
    </source>
</evidence>
<dbReference type="Pfam" id="PF00048">
    <property type="entry name" value="IL8"/>
    <property type="match status" value="1"/>
</dbReference>
<organism evidence="4 5">
    <name type="scientific">Ranitomeya imitator</name>
    <name type="common">mimic poison frog</name>
    <dbReference type="NCBI Taxonomy" id="111125"/>
    <lineage>
        <taxon>Eukaryota</taxon>
        <taxon>Metazoa</taxon>
        <taxon>Chordata</taxon>
        <taxon>Craniata</taxon>
        <taxon>Vertebrata</taxon>
        <taxon>Euteleostomi</taxon>
        <taxon>Amphibia</taxon>
        <taxon>Batrachia</taxon>
        <taxon>Anura</taxon>
        <taxon>Neobatrachia</taxon>
        <taxon>Hyloidea</taxon>
        <taxon>Dendrobatidae</taxon>
        <taxon>Dendrobatinae</taxon>
        <taxon>Ranitomeya</taxon>
    </lineage>
</organism>
<reference evidence="4" key="1">
    <citation type="submission" date="2023-07" db="EMBL/GenBank/DDBJ databases">
        <authorList>
            <person name="Stuckert A."/>
        </authorList>
    </citation>
    <scope>NUCLEOTIDE SEQUENCE</scope>
</reference>
<dbReference type="EMBL" id="CAUEEQ010017563">
    <property type="protein sequence ID" value="CAJ0940574.1"/>
    <property type="molecule type" value="Genomic_DNA"/>
</dbReference>